<comment type="caution">
    <text evidence="2">The sequence shown here is derived from an EMBL/GenBank/DDBJ whole genome shotgun (WGS) entry which is preliminary data.</text>
</comment>
<dbReference type="EMBL" id="CAUOFW020001122">
    <property type="protein sequence ID" value="CAK9141302.1"/>
    <property type="molecule type" value="Genomic_DNA"/>
</dbReference>
<sequence>MALNDFSNVLLHHFYRGNWEIARREVNNPRVITMVSTDRTFLDPDFDEYEASASRRLMWCRSIAIILMVLLVLRHTLPIIANRAQTDPFSLLMLLLVRTLGIILPSYVIMKAVNALHHRRGQQAATLTSSDEAASPPILQHQHHIIRVH</sequence>
<proteinExistence type="predicted"/>
<dbReference type="PANTHER" id="PTHR23012">
    <property type="entry name" value="RING/FYVE/PHD ZINC FINGER DOMAIN-CONTAINING"/>
    <property type="match status" value="1"/>
</dbReference>
<feature type="transmembrane region" description="Helical" evidence="1">
    <location>
        <begin position="58"/>
        <end position="77"/>
    </location>
</feature>
<reference evidence="2 3" key="1">
    <citation type="submission" date="2024-02" db="EMBL/GenBank/DDBJ databases">
        <authorList>
            <person name="Vignale AGUSTIN F."/>
            <person name="Sosa J E."/>
            <person name="Modenutti C."/>
        </authorList>
    </citation>
    <scope>NUCLEOTIDE SEQUENCE [LARGE SCALE GENOMIC DNA]</scope>
</reference>
<evidence type="ECO:0000313" key="2">
    <source>
        <dbReference type="EMBL" id="CAK9141302.1"/>
    </source>
</evidence>
<keyword evidence="1" id="KW-0472">Membrane</keyword>
<feature type="transmembrane region" description="Helical" evidence="1">
    <location>
        <begin position="89"/>
        <end position="110"/>
    </location>
</feature>
<dbReference type="Proteomes" id="UP001642360">
    <property type="component" value="Unassembled WGS sequence"/>
</dbReference>
<dbReference type="InterPro" id="IPR022143">
    <property type="entry name" value="DUF3675"/>
</dbReference>
<accession>A0ABC8RAR9</accession>
<dbReference type="InterPro" id="IPR033275">
    <property type="entry name" value="MARCH-like"/>
</dbReference>
<keyword evidence="1" id="KW-1133">Transmembrane helix</keyword>
<dbReference type="PANTHER" id="PTHR23012:SF93">
    <property type="entry name" value="RING_FYVE_PHD ZINC FINGER SUPERFAMILY PROTEIN"/>
    <property type="match status" value="1"/>
</dbReference>
<organism evidence="2 3">
    <name type="scientific">Ilex paraguariensis</name>
    <name type="common">yerba mate</name>
    <dbReference type="NCBI Taxonomy" id="185542"/>
    <lineage>
        <taxon>Eukaryota</taxon>
        <taxon>Viridiplantae</taxon>
        <taxon>Streptophyta</taxon>
        <taxon>Embryophyta</taxon>
        <taxon>Tracheophyta</taxon>
        <taxon>Spermatophyta</taxon>
        <taxon>Magnoliopsida</taxon>
        <taxon>eudicotyledons</taxon>
        <taxon>Gunneridae</taxon>
        <taxon>Pentapetalae</taxon>
        <taxon>asterids</taxon>
        <taxon>campanulids</taxon>
        <taxon>Aquifoliales</taxon>
        <taxon>Aquifoliaceae</taxon>
        <taxon>Ilex</taxon>
    </lineage>
</organism>
<evidence type="ECO:0000313" key="3">
    <source>
        <dbReference type="Proteomes" id="UP001642360"/>
    </source>
</evidence>
<name>A0ABC8RAR9_9AQUA</name>
<gene>
    <name evidence="2" type="ORF">ILEXP_LOCUS8876</name>
</gene>
<dbReference type="AlphaFoldDB" id="A0ABC8RAR9"/>
<keyword evidence="3" id="KW-1185">Reference proteome</keyword>
<protein>
    <submittedName>
        <fullName evidence="2">Uncharacterized protein</fullName>
    </submittedName>
</protein>
<keyword evidence="1" id="KW-0812">Transmembrane</keyword>
<evidence type="ECO:0000256" key="1">
    <source>
        <dbReference type="SAM" id="Phobius"/>
    </source>
</evidence>
<dbReference type="Pfam" id="PF12428">
    <property type="entry name" value="DUF3675"/>
    <property type="match status" value="1"/>
</dbReference>